<dbReference type="PRINTS" id="PR00642">
    <property type="entry name" value="EDG1RECEPTOR"/>
</dbReference>
<feature type="transmembrane region" description="Helical" evidence="13">
    <location>
        <begin position="160"/>
        <end position="181"/>
    </location>
</feature>
<keyword evidence="8" id="KW-0325">Glycoprotein</keyword>
<evidence type="ECO:0000256" key="2">
    <source>
        <dbReference type="ARBA" id="ARBA00022475"/>
    </source>
</evidence>
<dbReference type="Pfam" id="PF00001">
    <property type="entry name" value="7tm_1"/>
    <property type="match status" value="1"/>
</dbReference>
<keyword evidence="9 11" id="KW-0807">Transducer</keyword>
<feature type="disulfide bond" evidence="10">
    <location>
        <begin position="279"/>
        <end position="284"/>
    </location>
</feature>
<evidence type="ECO:0000256" key="8">
    <source>
        <dbReference type="ARBA" id="ARBA00023180"/>
    </source>
</evidence>
<organism evidence="15 16">
    <name type="scientific">Eublepharis macularius</name>
    <name type="common">Leopard gecko</name>
    <name type="synonym">Cyrtodactylus macularius</name>
    <dbReference type="NCBI Taxonomy" id="481883"/>
    <lineage>
        <taxon>Eukaryota</taxon>
        <taxon>Metazoa</taxon>
        <taxon>Chordata</taxon>
        <taxon>Craniata</taxon>
        <taxon>Vertebrata</taxon>
        <taxon>Euteleostomi</taxon>
        <taxon>Lepidosauria</taxon>
        <taxon>Squamata</taxon>
        <taxon>Bifurcata</taxon>
        <taxon>Gekkota</taxon>
        <taxon>Eublepharidae</taxon>
        <taxon>Eublepharinae</taxon>
        <taxon>Eublepharis</taxon>
    </lineage>
</organism>
<keyword evidence="2" id="KW-1003">Cell membrane</keyword>
<proteinExistence type="inferred from homology"/>
<evidence type="ECO:0000256" key="7">
    <source>
        <dbReference type="ARBA" id="ARBA00023170"/>
    </source>
</evidence>
<feature type="transmembrane region" description="Helical" evidence="13">
    <location>
        <begin position="292"/>
        <end position="311"/>
    </location>
</feature>
<feature type="disulfide bond" evidence="10">
    <location>
        <begin position="183"/>
        <end position="190"/>
    </location>
</feature>
<keyword evidence="10" id="KW-1015">Disulfide bond</keyword>
<dbReference type="RefSeq" id="XP_054858136.1">
    <property type="nucleotide sequence ID" value="XM_055002161.1"/>
</dbReference>
<dbReference type="GO" id="GO:0038036">
    <property type="term" value="F:sphingosine-1-phosphate receptor activity"/>
    <property type="evidence" value="ECO:0007669"/>
    <property type="project" value="InterPro"/>
</dbReference>
<dbReference type="GO" id="GO:0005886">
    <property type="term" value="C:plasma membrane"/>
    <property type="evidence" value="ECO:0007669"/>
    <property type="project" value="UniProtKB-SubCell"/>
</dbReference>
<evidence type="ECO:0000313" key="16">
    <source>
        <dbReference type="RefSeq" id="XP_054858136.1"/>
    </source>
</evidence>
<evidence type="ECO:0000256" key="9">
    <source>
        <dbReference type="ARBA" id="ARBA00023224"/>
    </source>
</evidence>
<dbReference type="SMART" id="SM01381">
    <property type="entry name" value="7TM_GPCR_Srsx"/>
    <property type="match status" value="1"/>
</dbReference>
<evidence type="ECO:0000256" key="4">
    <source>
        <dbReference type="ARBA" id="ARBA00022989"/>
    </source>
</evidence>
<evidence type="ECO:0000256" key="10">
    <source>
        <dbReference type="PIRSR" id="PIRSR604061-50"/>
    </source>
</evidence>
<sequence length="386" mass="42693">MEPVSMESPHHLVQMYPEYRNNNIISLHYNYTGKLHSSKYKGSLKADAIVFLVVCVFIVLENLVVLLAIWRNKKFHSPMYYLLGNLTLSDLLAGVAYAANIILSGASTLRLTPTQWFLREGGVFVTLAASVLSLLAIAVERHVTMIRMRLYHGKKKGRMLLLVGTSWASSILLGVLPILGWNCLDRLPACSTVLPLYSKHYVLFCITIFLAILLSIVVLYARVYCMVTFNRRRLGSLHAGTLKKSKKHMSLLKTVTVVVGTFIACWLPLFLLLLLDVACQTQGCSLLYKADYFLGLAMMNSLLNPIIYTLTSKDLRRAIFKLLCCLLTVTPGAEESRGKHFGLPILEGSTSKSDRSSHQGEGPNASLSARNGTLTASNAVVSKAAH</sequence>
<dbReference type="AlphaFoldDB" id="A0AA97LJS1"/>
<accession>A0AA97LJS1</accession>
<keyword evidence="5 11" id="KW-0297">G-protein coupled receptor</keyword>
<keyword evidence="15" id="KW-1185">Reference proteome</keyword>
<dbReference type="PRINTS" id="PR00237">
    <property type="entry name" value="GPCRRHODOPSN"/>
</dbReference>
<dbReference type="CDD" id="cd15348">
    <property type="entry name" value="7tmA_S1PR5_Edg8"/>
    <property type="match status" value="1"/>
</dbReference>
<evidence type="ECO:0000259" key="14">
    <source>
        <dbReference type="PROSITE" id="PS50262"/>
    </source>
</evidence>
<evidence type="ECO:0000256" key="3">
    <source>
        <dbReference type="ARBA" id="ARBA00022692"/>
    </source>
</evidence>
<feature type="transmembrane region" description="Helical" evidence="13">
    <location>
        <begin position="251"/>
        <end position="272"/>
    </location>
</feature>
<protein>
    <submittedName>
        <fullName evidence="16">Sphingosine 1-phosphate receptor 1-like</fullName>
    </submittedName>
</protein>
<dbReference type="Gene3D" id="1.20.1070.10">
    <property type="entry name" value="Rhodopsin 7-helix transmembrane proteins"/>
    <property type="match status" value="1"/>
</dbReference>
<feature type="transmembrane region" description="Helical" evidence="13">
    <location>
        <begin position="48"/>
        <end position="70"/>
    </location>
</feature>
<evidence type="ECO:0000256" key="1">
    <source>
        <dbReference type="ARBA" id="ARBA00004651"/>
    </source>
</evidence>
<dbReference type="InterPro" id="IPR017452">
    <property type="entry name" value="GPCR_Rhodpsn_7TM"/>
</dbReference>
<name>A0AA97LJS1_EUBMA</name>
<keyword evidence="7 11" id="KW-0675">Receptor</keyword>
<dbReference type="PRINTS" id="PR01523">
    <property type="entry name" value="S1PRECEPTOR"/>
</dbReference>
<dbReference type="PROSITE" id="PS50262">
    <property type="entry name" value="G_PROTEIN_RECEP_F1_2"/>
    <property type="match status" value="1"/>
</dbReference>
<evidence type="ECO:0000313" key="15">
    <source>
        <dbReference type="Proteomes" id="UP001190640"/>
    </source>
</evidence>
<feature type="transmembrane region" description="Helical" evidence="13">
    <location>
        <begin position="201"/>
        <end position="223"/>
    </location>
</feature>
<keyword evidence="6 13" id="KW-0472">Membrane</keyword>
<comment type="similarity">
    <text evidence="11">Belongs to the G-protein coupled receptor 1 family.</text>
</comment>
<feature type="compositionally biased region" description="Polar residues" evidence="12">
    <location>
        <begin position="365"/>
        <end position="380"/>
    </location>
</feature>
<keyword evidence="3 11" id="KW-0812">Transmembrane</keyword>
<dbReference type="PANTHER" id="PTHR22750">
    <property type="entry name" value="G-PROTEIN COUPLED RECEPTOR"/>
    <property type="match status" value="1"/>
</dbReference>
<feature type="transmembrane region" description="Helical" evidence="13">
    <location>
        <begin position="82"/>
        <end position="102"/>
    </location>
</feature>
<gene>
    <name evidence="16" type="primary">LOC129345164</name>
</gene>
<evidence type="ECO:0000256" key="11">
    <source>
        <dbReference type="RuleBase" id="RU000688"/>
    </source>
</evidence>
<dbReference type="GeneID" id="129345164"/>
<dbReference type="KEGG" id="emc:129345164"/>
<evidence type="ECO:0000256" key="5">
    <source>
        <dbReference type="ARBA" id="ARBA00023040"/>
    </source>
</evidence>
<dbReference type="SUPFAM" id="SSF81321">
    <property type="entry name" value="Family A G protein-coupled receptor-like"/>
    <property type="match status" value="1"/>
</dbReference>
<evidence type="ECO:0000256" key="12">
    <source>
        <dbReference type="SAM" id="MobiDB-lite"/>
    </source>
</evidence>
<dbReference type="InterPro" id="IPR000276">
    <property type="entry name" value="GPCR_Rhodpsn"/>
</dbReference>
<reference evidence="16" key="1">
    <citation type="submission" date="2025-08" db="UniProtKB">
        <authorList>
            <consortium name="RefSeq"/>
        </authorList>
    </citation>
    <scope>IDENTIFICATION</scope>
    <source>
        <tissue evidence="16">Blood</tissue>
    </source>
</reference>
<comment type="subcellular location">
    <subcellularLocation>
        <location evidence="1">Cell membrane</location>
        <topology evidence="1">Multi-pass membrane protein</topology>
    </subcellularLocation>
</comment>
<keyword evidence="4 13" id="KW-1133">Transmembrane helix</keyword>
<evidence type="ECO:0000256" key="6">
    <source>
        <dbReference type="ARBA" id="ARBA00023136"/>
    </source>
</evidence>
<dbReference type="PROSITE" id="PS00237">
    <property type="entry name" value="G_PROTEIN_RECEP_F1_1"/>
    <property type="match status" value="1"/>
</dbReference>
<feature type="domain" description="G-protein coupled receptors family 1 profile" evidence="14">
    <location>
        <begin position="61"/>
        <end position="308"/>
    </location>
</feature>
<dbReference type="Proteomes" id="UP001190640">
    <property type="component" value="Chromosome 18"/>
</dbReference>
<feature type="transmembrane region" description="Helical" evidence="13">
    <location>
        <begin position="122"/>
        <end position="139"/>
    </location>
</feature>
<feature type="region of interest" description="Disordered" evidence="12">
    <location>
        <begin position="348"/>
        <end position="386"/>
    </location>
</feature>
<dbReference type="InterPro" id="IPR004061">
    <property type="entry name" value="S1P_rcpt"/>
</dbReference>
<evidence type="ECO:0000256" key="13">
    <source>
        <dbReference type="SAM" id="Phobius"/>
    </source>
</evidence>